<accession>A0A1I7Z7E0</accession>
<evidence type="ECO:0000313" key="1">
    <source>
        <dbReference type="Proteomes" id="UP000095287"/>
    </source>
</evidence>
<name>A0A1I7Z7E0_9BILA</name>
<sequence>MASTCVRFVRIIMDDLWTTSGTCDIRTFMLVDGAKHRLFFSHRFFVLYKMSSATQIVTEKPKFAHFVFLPPGQVFRGGNPGVYAVRYYSNPGNIRSIVECHFNFPSITAILWSRRGAWQSRGKLQNARCIFVISQCTWYQIV</sequence>
<proteinExistence type="predicted"/>
<dbReference type="Proteomes" id="UP000095287">
    <property type="component" value="Unplaced"/>
</dbReference>
<evidence type="ECO:0000313" key="2">
    <source>
        <dbReference type="WBParaSite" id="L893_g23338.t1"/>
    </source>
</evidence>
<keyword evidence="1" id="KW-1185">Reference proteome</keyword>
<reference evidence="2" key="1">
    <citation type="submission" date="2016-11" db="UniProtKB">
        <authorList>
            <consortium name="WormBaseParasite"/>
        </authorList>
    </citation>
    <scope>IDENTIFICATION</scope>
</reference>
<dbReference type="WBParaSite" id="L893_g23338.t1">
    <property type="protein sequence ID" value="L893_g23338.t1"/>
    <property type="gene ID" value="L893_g23338"/>
</dbReference>
<dbReference type="AlphaFoldDB" id="A0A1I7Z7E0"/>
<organism evidence="1 2">
    <name type="scientific">Steinernema glaseri</name>
    <dbReference type="NCBI Taxonomy" id="37863"/>
    <lineage>
        <taxon>Eukaryota</taxon>
        <taxon>Metazoa</taxon>
        <taxon>Ecdysozoa</taxon>
        <taxon>Nematoda</taxon>
        <taxon>Chromadorea</taxon>
        <taxon>Rhabditida</taxon>
        <taxon>Tylenchina</taxon>
        <taxon>Panagrolaimomorpha</taxon>
        <taxon>Strongyloidoidea</taxon>
        <taxon>Steinernematidae</taxon>
        <taxon>Steinernema</taxon>
    </lineage>
</organism>
<protein>
    <submittedName>
        <fullName evidence="2">CUB domain-containing protein</fullName>
    </submittedName>
</protein>